<dbReference type="EMBL" id="JAVAMP010000014">
    <property type="protein sequence ID" value="MDP5276423.1"/>
    <property type="molecule type" value="Genomic_DNA"/>
</dbReference>
<evidence type="ECO:0000256" key="1">
    <source>
        <dbReference type="SAM" id="MobiDB-lite"/>
    </source>
</evidence>
<evidence type="ECO:0000313" key="3">
    <source>
        <dbReference type="Proteomes" id="UP001231941"/>
    </source>
</evidence>
<reference evidence="2 3" key="1">
    <citation type="submission" date="2023-08" db="EMBL/GenBank/DDBJ databases">
        <authorList>
            <person name="Park J.-S."/>
        </authorList>
    </citation>
    <scope>NUCLEOTIDE SEQUENCE [LARGE SCALE GENOMIC DNA]</scope>
    <source>
        <strain evidence="2 3">2205SS18-9</strain>
    </source>
</reference>
<evidence type="ECO:0008006" key="4">
    <source>
        <dbReference type="Google" id="ProtNLM"/>
    </source>
</evidence>
<evidence type="ECO:0000313" key="2">
    <source>
        <dbReference type="EMBL" id="MDP5276423.1"/>
    </source>
</evidence>
<organism evidence="2 3">
    <name type="scientific">Chengkuizengella axinellae</name>
    <dbReference type="NCBI Taxonomy" id="3064388"/>
    <lineage>
        <taxon>Bacteria</taxon>
        <taxon>Bacillati</taxon>
        <taxon>Bacillota</taxon>
        <taxon>Bacilli</taxon>
        <taxon>Bacillales</taxon>
        <taxon>Paenibacillaceae</taxon>
        <taxon>Chengkuizengella</taxon>
    </lineage>
</organism>
<gene>
    <name evidence="2" type="ORF">Q5Y73_20215</name>
</gene>
<dbReference type="RefSeq" id="WP_305993727.1">
    <property type="nucleotide sequence ID" value="NZ_JAVAMP010000014.1"/>
</dbReference>
<accession>A0ABT9J4E2</accession>
<name>A0ABT9J4E2_9BACL</name>
<protein>
    <recommendedName>
        <fullName evidence="4">YtzI protein</fullName>
    </recommendedName>
</protein>
<proteinExistence type="predicted"/>
<keyword evidence="3" id="KW-1185">Reference proteome</keyword>
<sequence length="63" mass="7050">MLFLIFLIPIIIVLGIAIYIDKKNNQPKIQDDSSPEIFNPGANQSEWSHKGSNHNSDHNDSSS</sequence>
<dbReference type="Proteomes" id="UP001231941">
    <property type="component" value="Unassembled WGS sequence"/>
</dbReference>
<feature type="region of interest" description="Disordered" evidence="1">
    <location>
        <begin position="27"/>
        <end position="63"/>
    </location>
</feature>
<comment type="caution">
    <text evidence="2">The sequence shown here is derived from an EMBL/GenBank/DDBJ whole genome shotgun (WGS) entry which is preliminary data.</text>
</comment>